<gene>
    <name evidence="2" type="ORF">IAR55_003149</name>
</gene>
<protein>
    <submittedName>
        <fullName evidence="2">Uncharacterized protein</fullName>
    </submittedName>
</protein>
<dbReference type="RefSeq" id="XP_066803759.1">
    <property type="nucleotide sequence ID" value="XM_066946258.1"/>
</dbReference>
<evidence type="ECO:0000256" key="1">
    <source>
        <dbReference type="SAM" id="MobiDB-lite"/>
    </source>
</evidence>
<evidence type="ECO:0000313" key="2">
    <source>
        <dbReference type="EMBL" id="KAK8858918.1"/>
    </source>
</evidence>
<comment type="caution">
    <text evidence="2">The sequence shown here is derived from an EMBL/GenBank/DDBJ whole genome shotgun (WGS) entry which is preliminary data.</text>
</comment>
<dbReference type="KEGG" id="kne:92180407"/>
<feature type="region of interest" description="Disordered" evidence="1">
    <location>
        <begin position="1"/>
        <end position="52"/>
    </location>
</feature>
<name>A0AAW0YSK9_9TREE</name>
<feature type="compositionally biased region" description="Polar residues" evidence="1">
    <location>
        <begin position="136"/>
        <end position="147"/>
    </location>
</feature>
<keyword evidence="3" id="KW-1185">Reference proteome</keyword>
<reference evidence="2 3" key="1">
    <citation type="journal article" date="2024" name="bioRxiv">
        <title>Comparative genomics of Cryptococcus and Kwoniella reveals pathogenesis evolution and contrasting karyotype dynamics via intercentromeric recombination or chromosome fusion.</title>
        <authorList>
            <person name="Coelho M.A."/>
            <person name="David-Palma M."/>
            <person name="Shea T."/>
            <person name="Bowers K."/>
            <person name="McGinley-Smith S."/>
            <person name="Mohammad A.W."/>
            <person name="Gnirke A."/>
            <person name="Yurkov A.M."/>
            <person name="Nowrousian M."/>
            <person name="Sun S."/>
            <person name="Cuomo C.A."/>
            <person name="Heitman J."/>
        </authorList>
    </citation>
    <scope>NUCLEOTIDE SEQUENCE [LARGE SCALE GENOMIC DNA]</scope>
    <source>
        <strain evidence="2 3">CBS 13917</strain>
    </source>
</reference>
<feature type="compositionally biased region" description="Basic and acidic residues" evidence="1">
    <location>
        <begin position="1"/>
        <end position="15"/>
    </location>
</feature>
<feature type="compositionally biased region" description="Basic and acidic residues" evidence="1">
    <location>
        <begin position="248"/>
        <end position="257"/>
    </location>
</feature>
<feature type="compositionally biased region" description="Polar residues" evidence="1">
    <location>
        <begin position="94"/>
        <end position="110"/>
    </location>
</feature>
<feature type="region of interest" description="Disordered" evidence="1">
    <location>
        <begin position="93"/>
        <end position="147"/>
    </location>
</feature>
<dbReference type="AlphaFoldDB" id="A0AAW0YSK9"/>
<feature type="compositionally biased region" description="Low complexity" evidence="1">
    <location>
        <begin position="111"/>
        <end position="123"/>
    </location>
</feature>
<organism evidence="2 3">
    <name type="scientific">Kwoniella newhampshirensis</name>
    <dbReference type="NCBI Taxonomy" id="1651941"/>
    <lineage>
        <taxon>Eukaryota</taxon>
        <taxon>Fungi</taxon>
        <taxon>Dikarya</taxon>
        <taxon>Basidiomycota</taxon>
        <taxon>Agaricomycotina</taxon>
        <taxon>Tremellomycetes</taxon>
        <taxon>Tremellales</taxon>
        <taxon>Cryptococcaceae</taxon>
        <taxon>Kwoniella</taxon>
    </lineage>
</organism>
<feature type="compositionally biased region" description="Polar residues" evidence="1">
    <location>
        <begin position="18"/>
        <end position="29"/>
    </location>
</feature>
<dbReference type="EMBL" id="JBCAWK010000005">
    <property type="protein sequence ID" value="KAK8858918.1"/>
    <property type="molecule type" value="Genomic_DNA"/>
</dbReference>
<feature type="compositionally biased region" description="Polar residues" evidence="1">
    <location>
        <begin position="42"/>
        <end position="52"/>
    </location>
</feature>
<dbReference type="Proteomes" id="UP001388673">
    <property type="component" value="Unassembled WGS sequence"/>
</dbReference>
<sequence>MAPLKNSHDRDDSRSHSPPTQSPQRRSITPSPPHTHPLSLARVQSSTPPTSSEQLERLYTMITSVLEQYIISLNPSPIYVDALIQFRDRAQALSGPSTNDEQTTVGNHRPTSGASTRSRSASSMANGKSQHRARSTHGSSPGLTMTPHTIPRLQKIQTHSRPEIDLVALERLERDWWNSEIASIWYGPQPQLRPSRSCTPPTYSFPYGYRYGQSHSPSDGRLTSGNRRVSFGVLDGMDGTETKSIYGRNDKDGDEGTGRWSGGLRRTDASYVGLNDE</sequence>
<accession>A0AAW0YSK9</accession>
<feature type="region of interest" description="Disordered" evidence="1">
    <location>
        <begin position="240"/>
        <end position="264"/>
    </location>
</feature>
<dbReference type="GeneID" id="92180407"/>
<proteinExistence type="predicted"/>
<evidence type="ECO:0000313" key="3">
    <source>
        <dbReference type="Proteomes" id="UP001388673"/>
    </source>
</evidence>